<protein>
    <submittedName>
        <fullName evidence="1">Uncharacterized protein</fullName>
    </submittedName>
</protein>
<evidence type="ECO:0000313" key="2">
    <source>
        <dbReference type="Proteomes" id="UP000885379"/>
    </source>
</evidence>
<comment type="caution">
    <text evidence="1">The sequence shown here is derived from an EMBL/GenBank/DDBJ whole genome shotgun (WGS) entry which is preliminary data.</text>
</comment>
<gene>
    <name evidence="1" type="ORF">ED033_24300</name>
</gene>
<dbReference type="EMBL" id="RMEA01000146">
    <property type="protein sequence ID" value="MER45343.1"/>
    <property type="molecule type" value="Genomic_DNA"/>
</dbReference>
<organism evidence="1 2">
    <name type="scientific">Salmonella enterica</name>
    <name type="common">Salmonella choleraesuis</name>
    <dbReference type="NCBI Taxonomy" id="28901"/>
    <lineage>
        <taxon>Bacteria</taxon>
        <taxon>Pseudomonadati</taxon>
        <taxon>Pseudomonadota</taxon>
        <taxon>Gammaproteobacteria</taxon>
        <taxon>Enterobacterales</taxon>
        <taxon>Enterobacteriaceae</taxon>
        <taxon>Salmonella</taxon>
    </lineage>
</organism>
<dbReference type="Proteomes" id="UP000885379">
    <property type="component" value="Unassembled WGS sequence"/>
</dbReference>
<sequence length="114" mass="12816">MLDIISDLKEKKSEVISLHEVITTLKSQSPQATLPQIAEWLLIQLADNPESPEMGILTVGGGFESILPEWMSAQNWIGPYISIHFLSLNPLPVRRRRYSRGERYPSALCGCHSL</sequence>
<dbReference type="AlphaFoldDB" id="A0A3I8G8B7"/>
<evidence type="ECO:0000313" key="1">
    <source>
        <dbReference type="EMBL" id="MER45343.1"/>
    </source>
</evidence>
<proteinExistence type="predicted"/>
<reference evidence="1 2" key="1">
    <citation type="submission" date="2018-10" db="EMBL/GenBank/DDBJ databases">
        <authorList>
            <consortium name="PulseNet: The National Subtyping Network for Foodborne Disease Surveillance"/>
            <person name="Tarr C.L."/>
            <person name="Trees E."/>
            <person name="Katz L.S."/>
            <person name="Carleton-Romer H.A."/>
            <person name="Stroika S."/>
            <person name="Kucerova Z."/>
            <person name="Roache K.F."/>
            <person name="Sabol A.L."/>
            <person name="Besser J."/>
            <person name="Gerner-Smidt P."/>
        </authorList>
    </citation>
    <scope>NUCLEOTIDE SEQUENCE [LARGE SCALE GENOMIC DNA]</scope>
    <source>
        <strain evidence="1 2">PNUSAS057480</strain>
    </source>
</reference>
<name>A0A3I8G8B7_SALER</name>
<accession>A0A3I8G8B7</accession>